<dbReference type="EMBL" id="WBMS02000039">
    <property type="protein sequence ID" value="MWA05627.1"/>
    <property type="molecule type" value="Genomic_DNA"/>
</dbReference>
<evidence type="ECO:0000259" key="2">
    <source>
        <dbReference type="Pfam" id="PF00535"/>
    </source>
</evidence>
<dbReference type="InterPro" id="IPR029044">
    <property type="entry name" value="Nucleotide-diphossugar_trans"/>
</dbReference>
<accession>A0A6I4MP41</accession>
<feature type="transmembrane region" description="Helical" evidence="1">
    <location>
        <begin position="22"/>
        <end position="41"/>
    </location>
</feature>
<dbReference type="NCBIfam" id="TIGR03469">
    <property type="entry name" value="HpnB"/>
    <property type="match status" value="1"/>
</dbReference>
<name>A0A6I4MP41_9ACTN</name>
<keyword evidence="4" id="KW-1185">Reference proteome</keyword>
<dbReference type="CDD" id="cd00761">
    <property type="entry name" value="Glyco_tranf_GTA_type"/>
    <property type="match status" value="1"/>
</dbReference>
<sequence length="396" mass="42384">MPAFTLRDAGRSPPPDARLPDVLIPSVLALLSLAAWLYLAAGHGGFWRTRTGIPDGGADPSADPSAWPHVTAVIPARDEAAVLPATLPTVLAQRYPGRFDVVVVDDASTDGTAEAAAALGASRVVRARERPAGWAGKVWAMSEGVRAAGEPAFYLFTDADIAYAPGTLARLVRAAHDRDLVSRMATLSTATAWERWIVPAFVYFFAQLYPFRRVARGRRTAAAAGGCMLVRRETLEAAGGLAAIRDALIDDVALGRLLKRAGARCRLDLDRDVVSRRPYPRLGDLWAMIARSAYHQLRYSPALLAGTVLGLLLIYAVPPVAAVAGLAALSPLPAVAGFLAWALMAATYIPMLRFYGLSPFRAPALPLIALMYAAMTVDSARLHWMGRGGAWKGRVR</sequence>
<dbReference type="InterPro" id="IPR001173">
    <property type="entry name" value="Glyco_trans_2-like"/>
</dbReference>
<gene>
    <name evidence="3" type="ORF">F8568_035760</name>
</gene>
<proteinExistence type="predicted"/>
<keyword evidence="1" id="KW-1133">Transmembrane helix</keyword>
<dbReference type="Pfam" id="PF00535">
    <property type="entry name" value="Glycos_transf_2"/>
    <property type="match status" value="1"/>
</dbReference>
<comment type="caution">
    <text evidence="3">The sequence shown here is derived from an EMBL/GenBank/DDBJ whole genome shotgun (WGS) entry which is preliminary data.</text>
</comment>
<dbReference type="PANTHER" id="PTHR43646">
    <property type="entry name" value="GLYCOSYLTRANSFERASE"/>
    <property type="match status" value="1"/>
</dbReference>
<dbReference type="PANTHER" id="PTHR43646:SF3">
    <property type="entry name" value="SLR1566 PROTEIN"/>
    <property type="match status" value="1"/>
</dbReference>
<feature type="transmembrane region" description="Helical" evidence="1">
    <location>
        <begin position="364"/>
        <end position="384"/>
    </location>
</feature>
<evidence type="ECO:0000313" key="4">
    <source>
        <dbReference type="Proteomes" id="UP000462055"/>
    </source>
</evidence>
<keyword evidence="1" id="KW-0812">Transmembrane</keyword>
<dbReference type="AlphaFoldDB" id="A0A6I4MP41"/>
<dbReference type="Gene3D" id="3.90.550.10">
    <property type="entry name" value="Spore Coat Polysaccharide Biosynthesis Protein SpsA, Chain A"/>
    <property type="match status" value="1"/>
</dbReference>
<feature type="transmembrane region" description="Helical" evidence="1">
    <location>
        <begin position="302"/>
        <end position="328"/>
    </location>
</feature>
<reference evidence="3" key="1">
    <citation type="submission" date="2019-12" db="EMBL/GenBank/DDBJ databases">
        <title>Actinomadura physcomitrii sp. nov., a novel actinomycete isolated from moss [Physcomitrium sphaericum (Ludw) Fuernr].</title>
        <authorList>
            <person name="Zhuang X."/>
        </authorList>
    </citation>
    <scope>NUCLEOTIDE SEQUENCE [LARGE SCALE GENOMIC DNA]</scope>
    <source>
        <strain evidence="3">LD22</strain>
    </source>
</reference>
<dbReference type="InterPro" id="IPR017832">
    <property type="entry name" value="Glyco_trans_2_hopen-assoc_HpnB"/>
</dbReference>
<feature type="transmembrane region" description="Helical" evidence="1">
    <location>
        <begin position="334"/>
        <end position="352"/>
    </location>
</feature>
<protein>
    <submittedName>
        <fullName evidence="3">Glycosyltransferase</fullName>
    </submittedName>
</protein>
<feature type="domain" description="Glycosyltransferase 2-like" evidence="2">
    <location>
        <begin position="72"/>
        <end position="236"/>
    </location>
</feature>
<dbReference type="SUPFAM" id="SSF53448">
    <property type="entry name" value="Nucleotide-diphospho-sugar transferases"/>
    <property type="match status" value="1"/>
</dbReference>
<dbReference type="GO" id="GO:0016740">
    <property type="term" value="F:transferase activity"/>
    <property type="evidence" value="ECO:0007669"/>
    <property type="project" value="UniProtKB-KW"/>
</dbReference>
<evidence type="ECO:0000256" key="1">
    <source>
        <dbReference type="SAM" id="Phobius"/>
    </source>
</evidence>
<keyword evidence="1" id="KW-0472">Membrane</keyword>
<organism evidence="3 4">
    <name type="scientific">Actinomadura physcomitrii</name>
    <dbReference type="NCBI Taxonomy" id="2650748"/>
    <lineage>
        <taxon>Bacteria</taxon>
        <taxon>Bacillati</taxon>
        <taxon>Actinomycetota</taxon>
        <taxon>Actinomycetes</taxon>
        <taxon>Streptosporangiales</taxon>
        <taxon>Thermomonosporaceae</taxon>
        <taxon>Actinomadura</taxon>
    </lineage>
</organism>
<evidence type="ECO:0000313" key="3">
    <source>
        <dbReference type="EMBL" id="MWA05627.1"/>
    </source>
</evidence>
<dbReference type="Proteomes" id="UP000462055">
    <property type="component" value="Unassembled WGS sequence"/>
</dbReference>